<evidence type="ECO:0000256" key="2">
    <source>
        <dbReference type="ARBA" id="ARBA00022980"/>
    </source>
</evidence>
<gene>
    <name evidence="5 6" type="primary">rpmG</name>
    <name evidence="6" type="ORF">ACFQO8_13975</name>
</gene>
<dbReference type="GO" id="GO:0005840">
    <property type="term" value="C:ribosome"/>
    <property type="evidence" value="ECO:0007669"/>
    <property type="project" value="UniProtKB-KW"/>
</dbReference>
<evidence type="ECO:0000256" key="3">
    <source>
        <dbReference type="ARBA" id="ARBA00023274"/>
    </source>
</evidence>
<protein>
    <recommendedName>
        <fullName evidence="4 5">Large ribosomal subunit protein bL33</fullName>
    </recommendedName>
</protein>
<evidence type="ECO:0000256" key="5">
    <source>
        <dbReference type="HAMAP-Rule" id="MF_00294"/>
    </source>
</evidence>
<dbReference type="EMBL" id="JBHTCE010000005">
    <property type="protein sequence ID" value="MFC7391243.1"/>
    <property type="molecule type" value="Genomic_DNA"/>
</dbReference>
<dbReference type="InterPro" id="IPR001705">
    <property type="entry name" value="Ribosomal_bL33"/>
</dbReference>
<dbReference type="SUPFAM" id="SSF57829">
    <property type="entry name" value="Zn-binding ribosomal proteins"/>
    <property type="match status" value="1"/>
</dbReference>
<comment type="similarity">
    <text evidence="1 5">Belongs to the bacterial ribosomal protein bL33 family.</text>
</comment>
<dbReference type="NCBIfam" id="TIGR01023">
    <property type="entry name" value="rpmG_bact"/>
    <property type="match status" value="1"/>
</dbReference>
<comment type="caution">
    <text evidence="6">The sequence shown here is derived from an EMBL/GenBank/DDBJ whole genome shotgun (WGS) entry which is preliminary data.</text>
</comment>
<dbReference type="InterPro" id="IPR038584">
    <property type="entry name" value="Ribosomal_bL33_sf"/>
</dbReference>
<keyword evidence="3 5" id="KW-0687">Ribonucleoprotein</keyword>
<dbReference type="PROSITE" id="PS00582">
    <property type="entry name" value="RIBOSOMAL_L33"/>
    <property type="match status" value="1"/>
</dbReference>
<reference evidence="7" key="1">
    <citation type="journal article" date="2019" name="Int. J. Syst. Evol. Microbiol.">
        <title>The Global Catalogue of Microorganisms (GCM) 10K type strain sequencing project: providing services to taxonomists for standard genome sequencing and annotation.</title>
        <authorList>
            <consortium name="The Broad Institute Genomics Platform"/>
            <consortium name="The Broad Institute Genome Sequencing Center for Infectious Disease"/>
            <person name="Wu L."/>
            <person name="Ma J."/>
        </authorList>
    </citation>
    <scope>NUCLEOTIDE SEQUENCE [LARGE SCALE GENOMIC DNA]</scope>
    <source>
        <strain evidence="7">CCUG 55590</strain>
    </source>
</reference>
<dbReference type="RefSeq" id="WP_026824819.1">
    <property type="nucleotide sequence ID" value="NZ_JAIVAC010000006.1"/>
</dbReference>
<name>A0ABW2PP68_9BACL</name>
<dbReference type="InterPro" id="IPR018264">
    <property type="entry name" value="Ribosomal_bL33_CS"/>
</dbReference>
<dbReference type="InterPro" id="IPR011332">
    <property type="entry name" value="Ribosomal_zn-bd"/>
</dbReference>
<dbReference type="NCBIfam" id="NF001764">
    <property type="entry name" value="PRK00504.1"/>
    <property type="match status" value="1"/>
</dbReference>
<keyword evidence="7" id="KW-1185">Reference proteome</keyword>
<dbReference type="Pfam" id="PF00471">
    <property type="entry name" value="Ribosomal_L33"/>
    <property type="match status" value="1"/>
</dbReference>
<evidence type="ECO:0000256" key="4">
    <source>
        <dbReference type="ARBA" id="ARBA00035176"/>
    </source>
</evidence>
<dbReference type="HAMAP" id="MF_00294">
    <property type="entry name" value="Ribosomal_bL33"/>
    <property type="match status" value="1"/>
</dbReference>
<accession>A0ABW2PP68</accession>
<organism evidence="6 7">
    <name type="scientific">Exiguobacterium aestuarii</name>
    <dbReference type="NCBI Taxonomy" id="273527"/>
    <lineage>
        <taxon>Bacteria</taxon>
        <taxon>Bacillati</taxon>
        <taxon>Bacillota</taxon>
        <taxon>Bacilli</taxon>
        <taxon>Bacillales</taxon>
        <taxon>Bacillales Family XII. Incertae Sedis</taxon>
        <taxon>Exiguobacterium</taxon>
    </lineage>
</organism>
<evidence type="ECO:0000313" key="7">
    <source>
        <dbReference type="Proteomes" id="UP001596439"/>
    </source>
</evidence>
<evidence type="ECO:0000256" key="1">
    <source>
        <dbReference type="ARBA" id="ARBA00007596"/>
    </source>
</evidence>
<sequence length="48" mass="5511">MAKKVSLACSECGSREYSTTKKDGVSTRLEMKKFCRRCNAHTMHRESK</sequence>
<dbReference type="Gene3D" id="2.20.28.120">
    <property type="entry name" value="Ribosomal protein L33"/>
    <property type="match status" value="1"/>
</dbReference>
<keyword evidence="2 5" id="KW-0689">Ribosomal protein</keyword>
<evidence type="ECO:0000313" key="6">
    <source>
        <dbReference type="EMBL" id="MFC7391243.1"/>
    </source>
</evidence>
<proteinExistence type="inferred from homology"/>
<dbReference type="Proteomes" id="UP001596439">
    <property type="component" value="Unassembled WGS sequence"/>
</dbReference>